<dbReference type="EMBL" id="MN032687">
    <property type="protein sequence ID" value="QDH86463.1"/>
    <property type="molecule type" value="Genomic_RNA"/>
</dbReference>
<evidence type="ECO:0000256" key="5">
    <source>
        <dbReference type="ARBA" id="ARBA00022741"/>
    </source>
</evidence>
<keyword evidence="9" id="KW-0479">Metal-binding</keyword>
<feature type="domain" description="RdRp catalytic" evidence="10">
    <location>
        <begin position="291"/>
        <end position="434"/>
    </location>
</feature>
<keyword evidence="3" id="KW-0808">Transferase</keyword>
<keyword evidence="5" id="KW-0547">Nucleotide-binding</keyword>
<comment type="cofactor">
    <cofactor evidence="9">
        <name>Mg(2+)</name>
        <dbReference type="ChEBI" id="CHEBI:18420"/>
    </cofactor>
    <text evidence="9">Binds 2 Mg(2+) per subunit.</text>
</comment>
<dbReference type="GO" id="GO:0003968">
    <property type="term" value="F:RNA-directed RNA polymerase activity"/>
    <property type="evidence" value="ECO:0007669"/>
    <property type="project" value="UniProtKB-KW"/>
</dbReference>
<dbReference type="InterPro" id="IPR007096">
    <property type="entry name" value="RNA-dir_Rpol_cat_phage"/>
</dbReference>
<feature type="binding site" evidence="9">
    <location>
        <position position="306"/>
    </location>
    <ligand>
        <name>Mg(2+)</name>
        <dbReference type="ChEBI" id="CHEBI:18420"/>
        <label>2</label>
    </ligand>
</feature>
<dbReference type="InterPro" id="IPR043502">
    <property type="entry name" value="DNA/RNA_pol_sf"/>
</dbReference>
<accession>A0A514CYM2</accession>
<sequence length="598" mass="68121">MKSPTLLLLALLTDVREQGYDNTKGTDRDYLTICRRAEHEGDSFLAVTLPILDKALLQGLEHRRFECPSNFRRKGALPLFLRGLLSKVFDEKSGILLENPCKGCIELVHLICMSFKKLQLSPKNEQQLVKKAEKEYSMIEKSVIDLSDVPERELHHFDAVCSIVLSRLDDFESTDIQCKHGPGSVYEKLTPNEKWRYTYLSSQVDERLDELGFNEVFDPYDIEFEPVVDIRGSKASVISVPKNSTAVRLITVEPFLNQFIQGGLKKYLWSYIQKCPLRHCLALDRQDLNQKLALDGSKTGDYCTIDLKSASDLLSDELVHFVFRKNEKFQKLLISSRTSFAKFGTAEFLLKKFAGAGNATTFPIQSYVYAMICISAILDREGRKPTLKNVEASASRLRIYGDDIICRTEDAVVVMNWLTTFGLRVNSGKSFLKGNFRESCGVDAYDGVDITPVYVRHYPSDDTSLSPKALTSLVSCSNLYFKRALYNAADFLKNLVEDYLGPLPLVSEDSPVLGWHTRQNAYTFSKWCTEYQRFKTRGYFIKAKKRLDTLSGYPALLKFFHSPCEGPLGSLQDLRPDDHLSKTDWRYKTSISKKWCHV</sequence>
<keyword evidence="2 11" id="KW-0696">RNA-directed RNA polymerase</keyword>
<dbReference type="GO" id="GO:0039694">
    <property type="term" value="P:viral RNA genome replication"/>
    <property type="evidence" value="ECO:0007669"/>
    <property type="project" value="InterPro"/>
</dbReference>
<name>A0A514CYM2_9VIRU</name>
<feature type="binding site" evidence="9">
    <location>
        <position position="402"/>
    </location>
    <ligand>
        <name>Mg(2+)</name>
        <dbReference type="ChEBI" id="CHEBI:18420"/>
        <label>2</label>
    </ligand>
</feature>
<keyword evidence="9" id="KW-0460">Magnesium</keyword>
<dbReference type="GO" id="GO:0000166">
    <property type="term" value="F:nucleotide binding"/>
    <property type="evidence" value="ECO:0007669"/>
    <property type="project" value="UniProtKB-KW"/>
</dbReference>
<organism evidence="11">
    <name type="scientific">Leviviridae sp</name>
    <dbReference type="NCBI Taxonomy" id="2027243"/>
    <lineage>
        <taxon>Viruses</taxon>
        <taxon>Riboviria</taxon>
        <taxon>Orthornavirae</taxon>
        <taxon>Lenarviricota</taxon>
        <taxon>Leviviricetes</taxon>
        <taxon>Norzivirales</taxon>
        <taxon>Fiersviridae</taxon>
    </lineage>
</organism>
<keyword evidence="4" id="KW-0548">Nucleotidyltransferase</keyword>
<dbReference type="GO" id="GO:0046872">
    <property type="term" value="F:metal ion binding"/>
    <property type="evidence" value="ECO:0007669"/>
    <property type="project" value="UniProtKB-KW"/>
</dbReference>
<evidence type="ECO:0000256" key="4">
    <source>
        <dbReference type="ARBA" id="ARBA00022695"/>
    </source>
</evidence>
<protein>
    <recommendedName>
        <fullName evidence="1">RNA-directed RNA polymerase</fullName>
        <ecNumber evidence="1">2.7.7.48</ecNumber>
    </recommendedName>
    <alternativeName>
        <fullName evidence="7">RNA replicase beta chain</fullName>
    </alternativeName>
</protein>
<comment type="catalytic activity">
    <reaction evidence="8">
        <text>RNA(n) + a ribonucleoside 5'-triphosphate = RNA(n+1) + diphosphate</text>
        <dbReference type="Rhea" id="RHEA:21248"/>
        <dbReference type="Rhea" id="RHEA-COMP:14527"/>
        <dbReference type="Rhea" id="RHEA-COMP:17342"/>
        <dbReference type="ChEBI" id="CHEBI:33019"/>
        <dbReference type="ChEBI" id="CHEBI:61557"/>
        <dbReference type="ChEBI" id="CHEBI:140395"/>
        <dbReference type="EC" id="2.7.7.48"/>
    </reaction>
</comment>
<evidence type="ECO:0000256" key="9">
    <source>
        <dbReference type="PIRSR" id="PIRSR605093-1"/>
    </source>
</evidence>
<gene>
    <name evidence="11" type="ORF">H4Bulk46361_000003</name>
</gene>
<dbReference type="PROSITE" id="PS50522">
    <property type="entry name" value="RDRP_PHAGE"/>
    <property type="match status" value="1"/>
</dbReference>
<dbReference type="EC" id="2.7.7.48" evidence="1"/>
<evidence type="ECO:0000256" key="2">
    <source>
        <dbReference type="ARBA" id="ARBA00022484"/>
    </source>
</evidence>
<evidence type="ECO:0000256" key="1">
    <source>
        <dbReference type="ARBA" id="ARBA00012494"/>
    </source>
</evidence>
<evidence type="ECO:0000256" key="3">
    <source>
        <dbReference type="ARBA" id="ARBA00022679"/>
    </source>
</evidence>
<evidence type="ECO:0000259" key="10">
    <source>
        <dbReference type="PROSITE" id="PS50522"/>
    </source>
</evidence>
<feature type="binding site" evidence="9">
    <location>
        <position position="403"/>
    </location>
    <ligand>
        <name>Mg(2+)</name>
        <dbReference type="ChEBI" id="CHEBI:18420"/>
        <label>2</label>
    </ligand>
</feature>
<reference evidence="11" key="1">
    <citation type="submission" date="2019-05" db="EMBL/GenBank/DDBJ databases">
        <title>Metatranscriptomic reconstruction reveals RNA viruses with the potential to shape carbon cycling in soil.</title>
        <authorList>
            <person name="Starr E.P."/>
            <person name="Nuccio E."/>
            <person name="Pett-Ridge J."/>
            <person name="Banfield J.F."/>
            <person name="Firestone M.K."/>
        </authorList>
    </citation>
    <scope>NUCLEOTIDE SEQUENCE</scope>
    <source>
        <strain evidence="11">H4_Bulk_46_scaffold_361</strain>
    </source>
</reference>
<evidence type="ECO:0000256" key="8">
    <source>
        <dbReference type="ARBA" id="ARBA00048744"/>
    </source>
</evidence>
<evidence type="ECO:0000256" key="6">
    <source>
        <dbReference type="ARBA" id="ARBA00022953"/>
    </source>
</evidence>
<dbReference type="Pfam" id="PF03431">
    <property type="entry name" value="RNA_replicase_B"/>
    <property type="match status" value="1"/>
</dbReference>
<keyword evidence="6" id="KW-0693">Viral RNA replication</keyword>
<proteinExistence type="predicted"/>
<dbReference type="InterPro" id="IPR005093">
    <property type="entry name" value="RNArep_beta"/>
</dbReference>
<evidence type="ECO:0000256" key="7">
    <source>
        <dbReference type="ARBA" id="ARBA00030248"/>
    </source>
</evidence>
<dbReference type="SUPFAM" id="SSF56672">
    <property type="entry name" value="DNA/RNA polymerases"/>
    <property type="match status" value="1"/>
</dbReference>
<evidence type="ECO:0000313" key="11">
    <source>
        <dbReference type="EMBL" id="QDH86463.1"/>
    </source>
</evidence>